<evidence type="ECO:0000256" key="2">
    <source>
        <dbReference type="ARBA" id="ARBA00007590"/>
    </source>
</evidence>
<evidence type="ECO:0000256" key="4">
    <source>
        <dbReference type="ARBA" id="ARBA00022989"/>
    </source>
</evidence>
<dbReference type="EMBL" id="LSSN01001128">
    <property type="protein sequence ID" value="OMJ20926.1"/>
    <property type="molecule type" value="Genomic_DNA"/>
</dbReference>
<feature type="transmembrane region" description="Helical" evidence="6">
    <location>
        <begin position="20"/>
        <end position="42"/>
    </location>
</feature>
<comment type="similarity">
    <text evidence="2">Belongs to the TMEM14 family.</text>
</comment>
<name>A0A1R1Y2G1_9FUNG</name>
<dbReference type="EMBL" id="LSSN01005429">
    <property type="protein sequence ID" value="OMJ09498.1"/>
    <property type="molecule type" value="Genomic_DNA"/>
</dbReference>
<comment type="caution">
    <text evidence="8">The sequence shown here is derived from an EMBL/GenBank/DDBJ whole genome shotgun (WGS) entry which is preliminary data.</text>
</comment>
<keyword evidence="3 6" id="KW-0812">Transmembrane</keyword>
<dbReference type="InterPro" id="IPR005349">
    <property type="entry name" value="TMEM14"/>
</dbReference>
<evidence type="ECO:0000256" key="5">
    <source>
        <dbReference type="ARBA" id="ARBA00023136"/>
    </source>
</evidence>
<organism evidence="8 9">
    <name type="scientific">Smittium culicis</name>
    <dbReference type="NCBI Taxonomy" id="133412"/>
    <lineage>
        <taxon>Eukaryota</taxon>
        <taxon>Fungi</taxon>
        <taxon>Fungi incertae sedis</taxon>
        <taxon>Zoopagomycota</taxon>
        <taxon>Kickxellomycotina</taxon>
        <taxon>Harpellomycetes</taxon>
        <taxon>Harpellales</taxon>
        <taxon>Legeriomycetaceae</taxon>
        <taxon>Smittium</taxon>
    </lineage>
</organism>
<gene>
    <name evidence="7" type="ORF">AYI70_g10895</name>
    <name evidence="8" type="ORF">AYI70_g3792</name>
</gene>
<comment type="subcellular location">
    <subcellularLocation>
        <location evidence="1">Membrane</location>
    </subcellularLocation>
</comment>
<evidence type="ECO:0000256" key="3">
    <source>
        <dbReference type="ARBA" id="ARBA00022692"/>
    </source>
</evidence>
<dbReference type="GO" id="GO:0016020">
    <property type="term" value="C:membrane"/>
    <property type="evidence" value="ECO:0007669"/>
    <property type="project" value="UniProtKB-SubCell"/>
</dbReference>
<feature type="transmembrane region" description="Helical" evidence="6">
    <location>
        <begin position="80"/>
        <end position="96"/>
    </location>
</feature>
<dbReference type="PANTHER" id="PTHR12668">
    <property type="entry name" value="TRANSMEMBRANE PROTEIN 14, 15"/>
    <property type="match status" value="1"/>
</dbReference>
<evidence type="ECO:0000256" key="1">
    <source>
        <dbReference type="ARBA" id="ARBA00004370"/>
    </source>
</evidence>
<dbReference type="OrthoDB" id="5620at2759"/>
<dbReference type="Proteomes" id="UP000187283">
    <property type="component" value="Unassembled WGS sequence"/>
</dbReference>
<dbReference type="Pfam" id="PF03647">
    <property type="entry name" value="Tmemb_14"/>
    <property type="match status" value="1"/>
</dbReference>
<keyword evidence="9" id="KW-1185">Reference proteome</keyword>
<keyword evidence="5 6" id="KW-0472">Membrane</keyword>
<evidence type="ECO:0000313" key="7">
    <source>
        <dbReference type="EMBL" id="OMJ09498.1"/>
    </source>
</evidence>
<feature type="transmembrane region" description="Helical" evidence="6">
    <location>
        <begin position="54"/>
        <end position="74"/>
    </location>
</feature>
<dbReference type="InterPro" id="IPR044890">
    <property type="entry name" value="TMEM14_sf"/>
</dbReference>
<dbReference type="Gene3D" id="1.10.10.1740">
    <property type="entry name" value="Transmembrane protein 14-like"/>
    <property type="match status" value="1"/>
</dbReference>
<sequence>MSEHPANTMAALLVAGGLMGYFKSGSVISLVASTTIGAMYVYSGYQMKKNNQIGYDLAVVASLAVVGAMGPKAVRTFKPIPATVSILGLATGGFYAKKAYEFRYGV</sequence>
<evidence type="ECO:0000313" key="9">
    <source>
        <dbReference type="Proteomes" id="UP000187283"/>
    </source>
</evidence>
<evidence type="ECO:0000313" key="8">
    <source>
        <dbReference type="EMBL" id="OMJ20926.1"/>
    </source>
</evidence>
<evidence type="ECO:0000256" key="6">
    <source>
        <dbReference type="SAM" id="Phobius"/>
    </source>
</evidence>
<dbReference type="PANTHER" id="PTHR12668:SF53">
    <property type="entry name" value="TMEM14 PROTEIN HOMOLOG YJR085C"/>
    <property type="match status" value="1"/>
</dbReference>
<accession>A0A1R1Y2G1</accession>
<dbReference type="AlphaFoldDB" id="A0A1R1Y2G1"/>
<protein>
    <submittedName>
        <fullName evidence="8">TMEM14 protein-like protein</fullName>
    </submittedName>
</protein>
<keyword evidence="4 6" id="KW-1133">Transmembrane helix</keyword>
<reference evidence="8 9" key="1">
    <citation type="submission" date="2017-01" db="EMBL/GenBank/DDBJ databases">
        <authorList>
            <person name="Mah S.A."/>
            <person name="Swanson W.J."/>
            <person name="Moy G.W."/>
            <person name="Vacquier V.D."/>
        </authorList>
    </citation>
    <scope>NUCLEOTIDE SEQUENCE [LARGE SCALE GENOMIC DNA]</scope>
    <source>
        <strain evidence="8 9">GSMNP</strain>
    </source>
</reference>
<proteinExistence type="inferred from homology"/>